<evidence type="ECO:0000313" key="6">
    <source>
        <dbReference type="Proteomes" id="UP000061809"/>
    </source>
</evidence>
<dbReference type="KEGG" id="bcel:BcellWH2_05373"/>
<reference evidence="4 6" key="1">
    <citation type="journal article" date="2015" name="Science">
        <title>Genetic determinants of in vivo fitness and diet responsiveness in multiple human gut Bacteroides.</title>
        <authorList>
            <person name="Wu M."/>
            <person name="McNulty N.P."/>
            <person name="Rodionov D.A."/>
            <person name="Khoroshkin M.S."/>
            <person name="Griffin N.W."/>
            <person name="Cheng J."/>
            <person name="Latreille P."/>
            <person name="Kerstetter R.A."/>
            <person name="Terrapon N."/>
            <person name="Henrissat B."/>
            <person name="Osterman A.L."/>
            <person name="Gordon J.I."/>
        </authorList>
    </citation>
    <scope>NUCLEOTIDE SEQUENCE [LARGE SCALE GENOMIC DNA]</scope>
    <source>
        <strain evidence="4 6">WH2</strain>
    </source>
</reference>
<dbReference type="PANTHER" id="PTHR30203">
    <property type="entry name" value="OUTER MEMBRANE CATION EFFLUX PROTEIN"/>
    <property type="match status" value="1"/>
</dbReference>
<evidence type="ECO:0000256" key="1">
    <source>
        <dbReference type="ARBA" id="ARBA00007613"/>
    </source>
</evidence>
<dbReference type="GO" id="GO:0015562">
    <property type="term" value="F:efflux transmembrane transporter activity"/>
    <property type="evidence" value="ECO:0007669"/>
    <property type="project" value="InterPro"/>
</dbReference>
<protein>
    <submittedName>
        <fullName evidence="4">Putative efflux pump outer membrane protein TtgC</fullName>
    </submittedName>
    <submittedName>
        <fullName evidence="5">TolC family protein</fullName>
    </submittedName>
</protein>
<comment type="similarity">
    <text evidence="1 2">Belongs to the outer membrane factor (OMF) (TC 1.B.17) family.</text>
</comment>
<dbReference type="Gene3D" id="1.20.1600.10">
    <property type="entry name" value="Outer membrane efflux proteins (OEP)"/>
    <property type="match status" value="1"/>
</dbReference>
<reference evidence="5 7" key="2">
    <citation type="submission" date="2018-08" db="EMBL/GenBank/DDBJ databases">
        <title>A genome reference for cultivated species of the human gut microbiota.</title>
        <authorList>
            <person name="Zou Y."/>
            <person name="Xue W."/>
            <person name="Luo G."/>
        </authorList>
    </citation>
    <scope>NUCLEOTIDE SEQUENCE [LARGE SCALE GENOMIC DNA]</scope>
    <source>
        <strain evidence="5 7">AF22-3AC</strain>
    </source>
</reference>
<evidence type="ECO:0000313" key="4">
    <source>
        <dbReference type="EMBL" id="ALJ62573.1"/>
    </source>
</evidence>
<dbReference type="Proteomes" id="UP000283341">
    <property type="component" value="Unassembled WGS sequence"/>
</dbReference>
<proteinExistence type="inferred from homology"/>
<sequence length="490" mass="54448">MKIKAWGSVLLLSCLCSAVTAQNGNRYLEKPLPRGWGNTVIPNSKTVPTSTGTANSTTASADDNLFSGQILPVDDQWWKAFNDPVLDSLISVASGENYSVLAAIDRMEQARASLRMERSNFFPSISLNGGWLRQQSSGNTTELPQSITHYYDASLNASWELDIFGSIRQRVKAQRETFQASREEYISVQVSLCAQVASAYINLRELQQELQVVMHNCRTQEEVLNITKVRYNTGLVSKLDVAQAKSVYFSTKASVPQLESGISQYINSLAILLGTYPQEIRPTLERIGKLPDYMEPVGVGLPADLLLRRPDVRQAERLVNAQAALLGASKSDWLPQVFLKGSVGYAARDLKDLTRRKSMTFEIAPTLSWTLFSGTKLVNATKQARAQLDEAVHNFNETVLTAVQETDNAMNNYRNSIKQIVALREVRNQGQETLKLSLELYKQGLSPFQNVLDALRSLLTYENQLTQAEGSSLLYLVSLYQALGGGYKEN</sequence>
<organism evidence="4 6">
    <name type="scientific">Bacteroides cellulosilyticus</name>
    <dbReference type="NCBI Taxonomy" id="246787"/>
    <lineage>
        <taxon>Bacteria</taxon>
        <taxon>Pseudomonadati</taxon>
        <taxon>Bacteroidota</taxon>
        <taxon>Bacteroidia</taxon>
        <taxon>Bacteroidales</taxon>
        <taxon>Bacteroidaceae</taxon>
        <taxon>Bacteroides</taxon>
    </lineage>
</organism>
<dbReference type="EMBL" id="QRVJ01000041">
    <property type="protein sequence ID" value="RGS31413.1"/>
    <property type="molecule type" value="Genomic_DNA"/>
</dbReference>
<feature type="signal peptide" evidence="2">
    <location>
        <begin position="1"/>
        <end position="21"/>
    </location>
</feature>
<feature type="chain" id="PRO_5036512004" evidence="2">
    <location>
        <begin position="22"/>
        <end position="490"/>
    </location>
</feature>
<keyword evidence="2" id="KW-0449">Lipoprotein</keyword>
<dbReference type="InterPro" id="IPR003423">
    <property type="entry name" value="OMP_efflux"/>
</dbReference>
<feature type="compositionally biased region" description="Low complexity" evidence="3">
    <location>
        <begin position="49"/>
        <end position="59"/>
    </location>
</feature>
<feature type="region of interest" description="Disordered" evidence="3">
    <location>
        <begin position="39"/>
        <end position="59"/>
    </location>
</feature>
<evidence type="ECO:0000313" key="7">
    <source>
        <dbReference type="Proteomes" id="UP000283341"/>
    </source>
</evidence>
<evidence type="ECO:0000256" key="2">
    <source>
        <dbReference type="RuleBase" id="RU362097"/>
    </source>
</evidence>
<name>A0A0P0GVJ2_9BACE</name>
<evidence type="ECO:0000313" key="5">
    <source>
        <dbReference type="EMBL" id="RGS31413.1"/>
    </source>
</evidence>
<gene>
    <name evidence="4" type="primary">ttgC</name>
    <name evidence="4" type="ORF">BcellWH2_05373</name>
    <name evidence="5" type="ORF">DWX97_24925</name>
</gene>
<keyword evidence="2" id="KW-0732">Signal</keyword>
<accession>A0A0P0GVJ2</accession>
<dbReference type="Gene3D" id="2.20.200.10">
    <property type="entry name" value="Outer membrane efflux proteins (OEP)"/>
    <property type="match status" value="1"/>
</dbReference>
<dbReference type="GO" id="GO:0005886">
    <property type="term" value="C:plasma membrane"/>
    <property type="evidence" value="ECO:0007669"/>
    <property type="project" value="UniProtKB-SubCell"/>
</dbReference>
<dbReference type="RefSeq" id="WP_029328711.1">
    <property type="nucleotide sequence ID" value="NZ_CP012801.1"/>
</dbReference>
<dbReference type="InterPro" id="IPR010131">
    <property type="entry name" value="MdtP/NodT-like"/>
</dbReference>
<keyword evidence="2" id="KW-0472">Membrane</keyword>
<dbReference type="EMBL" id="CP012801">
    <property type="protein sequence ID" value="ALJ62573.1"/>
    <property type="molecule type" value="Genomic_DNA"/>
</dbReference>
<keyword evidence="2" id="KW-0564">Palmitate</keyword>
<dbReference type="SUPFAM" id="SSF56954">
    <property type="entry name" value="Outer membrane efflux proteins (OEP)"/>
    <property type="match status" value="1"/>
</dbReference>
<dbReference type="PATRIC" id="fig|246787.4.peg.5545"/>
<keyword evidence="2" id="KW-1134">Transmembrane beta strand</keyword>
<dbReference type="PANTHER" id="PTHR30203:SF31">
    <property type="entry name" value="RND EFFLUX SYSTEM, OUTER MEMBRANE LIPOPROTEIN, NODT"/>
    <property type="match status" value="1"/>
</dbReference>
<dbReference type="Pfam" id="PF02321">
    <property type="entry name" value="OEP"/>
    <property type="match status" value="2"/>
</dbReference>
<evidence type="ECO:0000256" key="3">
    <source>
        <dbReference type="SAM" id="MobiDB-lite"/>
    </source>
</evidence>
<dbReference type="AlphaFoldDB" id="A0A0P0GVJ2"/>
<dbReference type="Proteomes" id="UP000061809">
    <property type="component" value="Chromosome"/>
</dbReference>
<keyword evidence="2" id="KW-0812">Transmembrane</keyword>
<dbReference type="NCBIfam" id="TIGR01845">
    <property type="entry name" value="outer_NodT"/>
    <property type="match status" value="1"/>
</dbReference>
<comment type="subcellular location">
    <subcellularLocation>
        <location evidence="2">Cell membrane</location>
        <topology evidence="2">Lipid-anchor</topology>
    </subcellularLocation>
</comment>